<name>A0ABT0VDJ6_9HYPH</name>
<dbReference type="SMART" id="SM00773">
    <property type="entry name" value="WGR"/>
    <property type="match status" value="1"/>
</dbReference>
<dbReference type="InterPro" id="IPR049809">
    <property type="entry name" value="YehF/YfeS-like_WGR"/>
</dbReference>
<dbReference type="Gene3D" id="2.20.140.10">
    <property type="entry name" value="WGR domain"/>
    <property type="match status" value="1"/>
</dbReference>
<organism evidence="3 4">
    <name type="scientific">Ciceribacter sichuanensis</name>
    <dbReference type="NCBI Taxonomy" id="2949647"/>
    <lineage>
        <taxon>Bacteria</taxon>
        <taxon>Pseudomonadati</taxon>
        <taxon>Pseudomonadota</taxon>
        <taxon>Alphaproteobacteria</taxon>
        <taxon>Hyphomicrobiales</taxon>
        <taxon>Rhizobiaceae</taxon>
        <taxon>Ciceribacter</taxon>
    </lineage>
</organism>
<feature type="region of interest" description="Disordered" evidence="1">
    <location>
        <begin position="57"/>
        <end position="79"/>
    </location>
</feature>
<dbReference type="SUPFAM" id="SSF142921">
    <property type="entry name" value="WGR domain-like"/>
    <property type="match status" value="1"/>
</dbReference>
<protein>
    <submittedName>
        <fullName evidence="3">WGR domain-containing protein</fullName>
    </submittedName>
</protein>
<dbReference type="CDD" id="cd07996">
    <property type="entry name" value="WGR_MMR_like"/>
    <property type="match status" value="1"/>
</dbReference>
<reference evidence="3 4" key="1">
    <citation type="submission" date="2022-06" db="EMBL/GenBank/DDBJ databases">
        <authorList>
            <person name="Sun Q."/>
        </authorList>
    </citation>
    <scope>NUCLEOTIDE SEQUENCE [LARGE SCALE GENOMIC DNA]</scope>
    <source>
        <strain evidence="3 4">S153</strain>
    </source>
</reference>
<dbReference type="Proteomes" id="UP001155079">
    <property type="component" value="Unassembled WGS sequence"/>
</dbReference>
<feature type="domain" description="WGR" evidence="2">
    <location>
        <begin position="1"/>
        <end position="95"/>
    </location>
</feature>
<dbReference type="InterPro" id="IPR008893">
    <property type="entry name" value="WGR_domain"/>
</dbReference>
<proteinExistence type="predicted"/>
<evidence type="ECO:0000256" key="1">
    <source>
        <dbReference type="SAM" id="MobiDB-lite"/>
    </source>
</evidence>
<dbReference type="RefSeq" id="WP_250945683.1">
    <property type="nucleotide sequence ID" value="NZ_JAMQAY010000006.1"/>
</dbReference>
<evidence type="ECO:0000259" key="2">
    <source>
        <dbReference type="PROSITE" id="PS51977"/>
    </source>
</evidence>
<dbReference type="PROSITE" id="PS51977">
    <property type="entry name" value="WGR"/>
    <property type="match status" value="1"/>
</dbReference>
<evidence type="ECO:0000313" key="3">
    <source>
        <dbReference type="EMBL" id="MCM2402550.1"/>
    </source>
</evidence>
<dbReference type="EMBL" id="JAMQAY010000006">
    <property type="protein sequence ID" value="MCM2402550.1"/>
    <property type="molecule type" value="Genomic_DNA"/>
</dbReference>
<dbReference type="Pfam" id="PF05406">
    <property type="entry name" value="WGR"/>
    <property type="match status" value="1"/>
</dbReference>
<keyword evidence="4" id="KW-1185">Reference proteome</keyword>
<gene>
    <name evidence="3" type="ORF">NBH20_15395</name>
</gene>
<accession>A0ABT0VDJ6</accession>
<sequence>MDAATGASDNGGMNEAPLFHLERRDPARNMKRFYRLSVERDLFGEILLIREWGRIGGQGRRRTEPHADPDTAQRAAAALARSKRRRGYVEIVGAA</sequence>
<evidence type="ECO:0000313" key="4">
    <source>
        <dbReference type="Proteomes" id="UP001155079"/>
    </source>
</evidence>
<dbReference type="InterPro" id="IPR036930">
    <property type="entry name" value="WGR_dom_sf"/>
</dbReference>
<feature type="compositionally biased region" description="Basic and acidic residues" evidence="1">
    <location>
        <begin position="61"/>
        <end position="71"/>
    </location>
</feature>
<comment type="caution">
    <text evidence="3">The sequence shown here is derived from an EMBL/GenBank/DDBJ whole genome shotgun (WGS) entry which is preliminary data.</text>
</comment>